<sequence>MVKINLIPHGFHQIVSKLQLKNPHANKISTTVEQSLFKEQCTQPRQGFIHKTFKWLDTKVKAVEQPCGPHVKFPVTLEERRAFAKNFKEGDIVFLMLPGAHPDTAVELGIVRLQKISRLMGLAGKHPHNNTDTDHVFIVTKVTEDDVWVSEATPSKKSNLRTVSLIDHKCYILTKEHENEYYYVNFTPEEAACVNLAEKAAKIGLRLSPKVDYLREPGESIPEEQIHMKSGFSFPRAFKAIFSKGYRFKHKEQARVFRMIYEESTQALISMSGKKPQSFFCSMFCAQLYQRAEGKEAWEKMVQAKPELQTSLDQLILDTKDLKPKQRAKTISKWSKAMAKKEGGFLANTMKHFKFNPTKMGPSDFYDYLEKSKIMKKVIVVTAPSA</sequence>
<proteinExistence type="predicted"/>
<dbReference type="EMBL" id="JSAM01000021">
    <property type="protein sequence ID" value="KIA78406.1"/>
    <property type="molecule type" value="Genomic_DNA"/>
</dbReference>
<dbReference type="Proteomes" id="UP000031307">
    <property type="component" value="Unassembled WGS sequence"/>
</dbReference>
<evidence type="ECO:0000313" key="2">
    <source>
        <dbReference type="Proteomes" id="UP000031307"/>
    </source>
</evidence>
<dbReference type="PATRIC" id="fig|83552.4.peg.384"/>
<dbReference type="Gene3D" id="3.90.1720.10">
    <property type="entry name" value="endopeptidase domain like (from Nostoc punctiforme)"/>
    <property type="match status" value="1"/>
</dbReference>
<comment type="caution">
    <text evidence="1">The sequence shown here is derived from an EMBL/GenBank/DDBJ whole genome shotgun (WGS) entry which is preliminary data.</text>
</comment>
<dbReference type="RefSeq" id="WP_013924638.1">
    <property type="nucleotide sequence ID" value="NZ_JASBUT010000030.1"/>
</dbReference>
<reference evidence="1 2" key="1">
    <citation type="journal article" date="2014" name="Mol. Biol. Evol.">
        <title>Massive expansion of Ubiquitination-related gene families within the Chlamydiae.</title>
        <authorList>
            <person name="Domman D."/>
            <person name="Collingro A."/>
            <person name="Lagkouvardos I."/>
            <person name="Gehre L."/>
            <person name="Weinmaier T."/>
            <person name="Rattei T."/>
            <person name="Subtil A."/>
            <person name="Horn M."/>
        </authorList>
    </citation>
    <scope>NUCLEOTIDE SEQUENCE [LARGE SCALE GENOMIC DNA]</scope>
    <source>
        <strain evidence="1 2">OEW1</strain>
    </source>
</reference>
<organism evidence="1 2">
    <name type="scientific">Parachlamydia acanthamoebae</name>
    <dbReference type="NCBI Taxonomy" id="83552"/>
    <lineage>
        <taxon>Bacteria</taxon>
        <taxon>Pseudomonadati</taxon>
        <taxon>Chlamydiota</taxon>
        <taxon>Chlamydiia</taxon>
        <taxon>Parachlamydiales</taxon>
        <taxon>Parachlamydiaceae</taxon>
        <taxon>Parachlamydia</taxon>
    </lineage>
</organism>
<gene>
    <name evidence="1" type="ORF">DB43_EA00030</name>
</gene>
<accession>A0A0C1C4J9</accession>
<protein>
    <submittedName>
        <fullName evidence="1">Uncharacterized protein</fullName>
    </submittedName>
</protein>
<name>A0A0C1C4J9_9BACT</name>
<evidence type="ECO:0000313" key="1">
    <source>
        <dbReference type="EMBL" id="KIA78406.1"/>
    </source>
</evidence>
<dbReference type="AlphaFoldDB" id="A0A0C1C4J9"/>